<feature type="compositionally biased region" description="Acidic residues" evidence="2">
    <location>
        <begin position="617"/>
        <end position="626"/>
    </location>
</feature>
<dbReference type="GO" id="GO:0003723">
    <property type="term" value="F:RNA binding"/>
    <property type="evidence" value="ECO:0007669"/>
    <property type="project" value="UniProtKB-UniRule"/>
</dbReference>
<gene>
    <name evidence="4" type="ORF">CUNI_LOCUS15723</name>
</gene>
<proteinExistence type="predicted"/>
<dbReference type="GO" id="GO:0005634">
    <property type="term" value="C:nucleus"/>
    <property type="evidence" value="ECO:0007669"/>
    <property type="project" value="TreeGrafter"/>
</dbReference>
<dbReference type="EMBL" id="CAJHNH020003879">
    <property type="protein sequence ID" value="CAG5130165.1"/>
    <property type="molecule type" value="Genomic_DNA"/>
</dbReference>
<organism evidence="4 5">
    <name type="scientific">Candidula unifasciata</name>
    <dbReference type="NCBI Taxonomy" id="100452"/>
    <lineage>
        <taxon>Eukaryota</taxon>
        <taxon>Metazoa</taxon>
        <taxon>Spiralia</taxon>
        <taxon>Lophotrochozoa</taxon>
        <taxon>Mollusca</taxon>
        <taxon>Gastropoda</taxon>
        <taxon>Heterobranchia</taxon>
        <taxon>Euthyneura</taxon>
        <taxon>Panpulmonata</taxon>
        <taxon>Eupulmonata</taxon>
        <taxon>Stylommatophora</taxon>
        <taxon>Helicina</taxon>
        <taxon>Helicoidea</taxon>
        <taxon>Geomitridae</taxon>
        <taxon>Candidula</taxon>
    </lineage>
</organism>
<comment type="caution">
    <text evidence="4">The sequence shown here is derived from an EMBL/GenBank/DDBJ whole genome shotgun (WGS) entry which is preliminary data.</text>
</comment>
<dbReference type="InterPro" id="IPR051485">
    <property type="entry name" value="SR-CTD_assoc_factor"/>
</dbReference>
<dbReference type="PROSITE" id="PS50102">
    <property type="entry name" value="RRM"/>
    <property type="match status" value="1"/>
</dbReference>
<evidence type="ECO:0000259" key="3">
    <source>
        <dbReference type="PROSITE" id="PS50102"/>
    </source>
</evidence>
<feature type="compositionally biased region" description="Basic and acidic residues" evidence="2">
    <location>
        <begin position="629"/>
        <end position="659"/>
    </location>
</feature>
<keyword evidence="1" id="KW-0694">RNA-binding</keyword>
<feature type="compositionally biased region" description="Polar residues" evidence="2">
    <location>
        <begin position="694"/>
        <end position="709"/>
    </location>
</feature>
<dbReference type="SMART" id="SM00360">
    <property type="entry name" value="RRM"/>
    <property type="match status" value="1"/>
</dbReference>
<feature type="non-terminal residue" evidence="4">
    <location>
        <position position="777"/>
    </location>
</feature>
<feature type="domain" description="RRM" evidence="3">
    <location>
        <begin position="3"/>
        <end position="75"/>
    </location>
</feature>
<accession>A0A8S3ZQZ0</accession>
<feature type="compositionally biased region" description="Low complexity" evidence="2">
    <location>
        <begin position="289"/>
        <end position="300"/>
    </location>
</feature>
<dbReference type="SUPFAM" id="SSF54928">
    <property type="entry name" value="RNA-binding domain, RBD"/>
    <property type="match status" value="1"/>
</dbReference>
<evidence type="ECO:0000313" key="5">
    <source>
        <dbReference type="Proteomes" id="UP000678393"/>
    </source>
</evidence>
<feature type="region of interest" description="Disordered" evidence="2">
    <location>
        <begin position="492"/>
        <end position="709"/>
    </location>
</feature>
<sequence>CTTTLWFGRLTKYTTENELREHIEAYGKIRTINMIPPRGCAFVCLTKRKDASKALERLKGVKINGSAMKVAWAPGTGIKESAFKDLWDVDQGVTYIPWDQLPNDVTPLLVGGMVDEESLPEKLKGMKTGEEEEEEVQPQMDTGSESGGGQQENNVAPSQPQPPQPMPMNMSIQPPGFPLPGQNPMNMMGPGGPLSLLGGPPPPIGMPPGMRGPLVLGGPGNLGPPTSIPMMGGQGNGLGMPGGPGHNMERVASPAVNSPGPRTPFGHFNNMPRFQNAQNPGGMPPRFASNNSNNGNSNVGGQAGMGDSDMRAMAEPKEWPPDDEVNAEDETDDHPMDSDERLMHFGGQQQHRMPRPGMPGLPPPGNPFGLHGPMLPGQRPANPMIAISGAGGPGMPPLIPVHMMRPPPQQSVITVPGGAHPAFALAHGGMRIPMPPVRQGLMPTVSSPHLLPPSTGAPPPVAVSVNGSVMVTRPGLPNIPVSIAGVDVSKVNTEAQPSEEEKRGPSAPGSVPGMQIHDNNHPPSGPVLGRGFAPMTIRPRAGPSLLGMRPGAPGGGGGGFNRFAGPRPLMRPAFGRMERPPFGQRFGAVFRPPVGFLDQDEREDRDERRPLPRLDVDEQSGQEEAEQNLPKDIDERSSTEGKDKNQDVDLRQDIDERSKPGGPSRRPSRWYSAGRDDETSKIALPDGFGIESKAVNNASGGATNVNTSASEAASVPAILKSATDMLSATSQVPVNSQTESVQNIAEASVVSVDKIISGGVDALQPPRSNDASEKTSS</sequence>
<evidence type="ECO:0000313" key="4">
    <source>
        <dbReference type="EMBL" id="CAG5130165.1"/>
    </source>
</evidence>
<dbReference type="PANTHER" id="PTHR23140:SF4">
    <property type="entry name" value="PROTEIN CBR-NRD-1"/>
    <property type="match status" value="1"/>
</dbReference>
<dbReference type="PANTHER" id="PTHR23140">
    <property type="entry name" value="RNA PROCESSING PROTEIN LD23810P"/>
    <property type="match status" value="1"/>
</dbReference>
<dbReference type="InterPro" id="IPR035979">
    <property type="entry name" value="RBD_domain_sf"/>
</dbReference>
<dbReference type="Proteomes" id="UP000678393">
    <property type="component" value="Unassembled WGS sequence"/>
</dbReference>
<reference evidence="4" key="1">
    <citation type="submission" date="2021-04" db="EMBL/GenBank/DDBJ databases">
        <authorList>
            <consortium name="Molecular Ecology Group"/>
        </authorList>
    </citation>
    <scope>NUCLEOTIDE SEQUENCE</scope>
</reference>
<dbReference type="AlphaFoldDB" id="A0A8S3ZQZ0"/>
<protein>
    <recommendedName>
        <fullName evidence="3">RRM domain-containing protein</fullName>
    </recommendedName>
</protein>
<dbReference type="InterPro" id="IPR000504">
    <property type="entry name" value="RRM_dom"/>
</dbReference>
<dbReference type="OrthoDB" id="6163005at2759"/>
<name>A0A8S3ZQZ0_9EUPU</name>
<feature type="region of interest" description="Disordered" evidence="2">
    <location>
        <begin position="280"/>
        <end position="334"/>
    </location>
</feature>
<feature type="compositionally biased region" description="Acidic residues" evidence="2">
    <location>
        <begin position="321"/>
        <end position="332"/>
    </location>
</feature>
<feature type="region of interest" description="Disordered" evidence="2">
    <location>
        <begin position="126"/>
        <end position="168"/>
    </location>
</feature>
<dbReference type="Pfam" id="PF00076">
    <property type="entry name" value="RRM_1"/>
    <property type="match status" value="1"/>
</dbReference>
<feature type="compositionally biased region" description="Basic and acidic residues" evidence="2">
    <location>
        <begin position="308"/>
        <end position="320"/>
    </location>
</feature>
<evidence type="ECO:0000256" key="2">
    <source>
        <dbReference type="SAM" id="MobiDB-lite"/>
    </source>
</evidence>
<evidence type="ECO:0000256" key="1">
    <source>
        <dbReference type="PROSITE-ProRule" id="PRU00176"/>
    </source>
</evidence>
<feature type="region of interest" description="Disordered" evidence="2">
    <location>
        <begin position="758"/>
        <end position="777"/>
    </location>
</feature>
<keyword evidence="5" id="KW-1185">Reference proteome</keyword>
<feature type="compositionally biased region" description="Basic and acidic residues" evidence="2">
    <location>
        <begin position="605"/>
        <end position="616"/>
    </location>
</feature>
<dbReference type="Gene3D" id="3.30.70.330">
    <property type="match status" value="1"/>
</dbReference>
<dbReference type="InterPro" id="IPR012677">
    <property type="entry name" value="Nucleotide-bd_a/b_plait_sf"/>
</dbReference>